<feature type="transmembrane region" description="Helical" evidence="1">
    <location>
        <begin position="238"/>
        <end position="255"/>
    </location>
</feature>
<evidence type="ECO:0008006" key="5">
    <source>
        <dbReference type="Google" id="ProtNLM"/>
    </source>
</evidence>
<gene>
    <name evidence="3" type="ORF">HMN09_00749200</name>
</gene>
<reference evidence="3" key="1">
    <citation type="submission" date="2020-05" db="EMBL/GenBank/DDBJ databases">
        <title>Mycena genomes resolve the evolution of fungal bioluminescence.</title>
        <authorList>
            <person name="Tsai I.J."/>
        </authorList>
    </citation>
    <scope>NUCLEOTIDE SEQUENCE</scope>
    <source>
        <strain evidence="3">110903Hualien_Pintung</strain>
    </source>
</reference>
<evidence type="ECO:0000313" key="4">
    <source>
        <dbReference type="Proteomes" id="UP000613580"/>
    </source>
</evidence>
<sequence length="577" mass="63258">MYLRLRAILLLSAFAAASVSASGVDFDACLVQVKTGKFGTDGGRDNKGKEVAIENATAITYELCARACGSGSAPFVWQIFSQQFSAWLLPFLALVAQLPFGARDPFDNVVSVLLSVGSPTLAAYSLALTVLNGNWIARRFSRIAYPNVRYAIQILSRLQQTPLQIISDNGLLASLVVLPENDKWWSRLVHDLEYTHTWTISSVASILWVSVAFLFTVIDSFTVTIESPTLNANGQGVGSVYLWLLPVVIGWLQLGPKCDSKRLRKAVDDANHDLAFVATFTDPSHAHEVEYDFALSLKDHWGSVHRDEQCSPPIYNYARFLPWVQAVNEVYEVFEAAAEKAKNHKSVDSNAWRRSPGFGKIVPENRRGTRAQVEAYVRPQQPKEKNSSRWGPDVFSRFVVASVLALALTWSTTGAAVIIVWFTPTRGLGCRSGAYLLYGALSTVVWMLLVLSSGLAHYSDVPDGFNEYDEPIYGLASRVAAWLSIALRRLGKTIAAGNAVWIVAACIFQFVSFFDRCYCDSSVLGLGKLAYDVIVLVPGDISEMKLAWGGAVALAGGCSVLFLGWVKMLVNPPLPPK</sequence>
<accession>A0A8H6SVB3</accession>
<dbReference type="EMBL" id="JACAZE010000009">
    <property type="protein sequence ID" value="KAF7305948.1"/>
    <property type="molecule type" value="Genomic_DNA"/>
</dbReference>
<feature type="transmembrane region" description="Helical" evidence="1">
    <location>
        <begin position="494"/>
        <end position="514"/>
    </location>
</feature>
<keyword evidence="4" id="KW-1185">Reference proteome</keyword>
<protein>
    <recommendedName>
        <fullName evidence="5">Integral membrane protein</fullName>
    </recommendedName>
</protein>
<dbReference type="AlphaFoldDB" id="A0A8H6SVB3"/>
<organism evidence="3 4">
    <name type="scientific">Mycena chlorophos</name>
    <name type="common">Agaric fungus</name>
    <name type="synonym">Agaricus chlorophos</name>
    <dbReference type="NCBI Taxonomy" id="658473"/>
    <lineage>
        <taxon>Eukaryota</taxon>
        <taxon>Fungi</taxon>
        <taxon>Dikarya</taxon>
        <taxon>Basidiomycota</taxon>
        <taxon>Agaricomycotina</taxon>
        <taxon>Agaricomycetes</taxon>
        <taxon>Agaricomycetidae</taxon>
        <taxon>Agaricales</taxon>
        <taxon>Marasmiineae</taxon>
        <taxon>Mycenaceae</taxon>
        <taxon>Mycena</taxon>
    </lineage>
</organism>
<evidence type="ECO:0000313" key="3">
    <source>
        <dbReference type="EMBL" id="KAF7305948.1"/>
    </source>
</evidence>
<evidence type="ECO:0000256" key="2">
    <source>
        <dbReference type="SAM" id="SignalP"/>
    </source>
</evidence>
<keyword evidence="1" id="KW-0812">Transmembrane</keyword>
<feature type="transmembrane region" description="Helical" evidence="1">
    <location>
        <begin position="435"/>
        <end position="456"/>
    </location>
</feature>
<keyword evidence="2" id="KW-0732">Signal</keyword>
<keyword evidence="1" id="KW-0472">Membrane</keyword>
<dbReference type="OrthoDB" id="5392263at2759"/>
<feature type="chain" id="PRO_5034501251" description="Integral membrane protein" evidence="2">
    <location>
        <begin position="22"/>
        <end position="577"/>
    </location>
</feature>
<feature type="transmembrane region" description="Helical" evidence="1">
    <location>
        <begin position="546"/>
        <end position="570"/>
    </location>
</feature>
<proteinExistence type="predicted"/>
<feature type="transmembrane region" description="Helical" evidence="1">
    <location>
        <begin position="398"/>
        <end position="423"/>
    </location>
</feature>
<dbReference type="Proteomes" id="UP000613580">
    <property type="component" value="Unassembled WGS sequence"/>
</dbReference>
<feature type="signal peptide" evidence="2">
    <location>
        <begin position="1"/>
        <end position="21"/>
    </location>
</feature>
<name>A0A8H6SVB3_MYCCL</name>
<feature type="transmembrane region" description="Helical" evidence="1">
    <location>
        <begin position="109"/>
        <end position="131"/>
    </location>
</feature>
<evidence type="ECO:0000256" key="1">
    <source>
        <dbReference type="SAM" id="Phobius"/>
    </source>
</evidence>
<keyword evidence="1" id="KW-1133">Transmembrane helix</keyword>
<comment type="caution">
    <text evidence="3">The sequence shown here is derived from an EMBL/GenBank/DDBJ whole genome shotgun (WGS) entry which is preliminary data.</text>
</comment>
<feature type="transmembrane region" description="Helical" evidence="1">
    <location>
        <begin position="197"/>
        <end position="218"/>
    </location>
</feature>